<feature type="signal peptide" evidence="1">
    <location>
        <begin position="1"/>
        <end position="25"/>
    </location>
</feature>
<protein>
    <recommendedName>
        <fullName evidence="4">Lipoprotein</fullName>
    </recommendedName>
</protein>
<sequence length="152" mass="15855">MAELARGAALLVGALLVAGCSGAVAGTAAPIRLSDSDRGLVRNYFDDLNSAGEQGVEKQHALLEETQHPDYRDQGCRPPDGTIAYRPAMGTLRLDNEWAPAGGDEAHPRGVVLVVAVTITVHRDGVEVGSQIGSQHVVLLNGRAYGFAPCAA</sequence>
<evidence type="ECO:0000313" key="2">
    <source>
        <dbReference type="EMBL" id="ATE57651.1"/>
    </source>
</evidence>
<dbReference type="RefSeq" id="WP_096497306.1">
    <property type="nucleotide sequence ID" value="NZ_CP023445.1"/>
</dbReference>
<evidence type="ECO:0000256" key="1">
    <source>
        <dbReference type="SAM" id="SignalP"/>
    </source>
</evidence>
<keyword evidence="3" id="KW-1185">Reference proteome</keyword>
<accession>A0A290ZF62</accession>
<organism evidence="2 3">
    <name type="scientific">Actinosynnema pretiosum</name>
    <dbReference type="NCBI Taxonomy" id="42197"/>
    <lineage>
        <taxon>Bacteria</taxon>
        <taxon>Bacillati</taxon>
        <taxon>Actinomycetota</taxon>
        <taxon>Actinomycetes</taxon>
        <taxon>Pseudonocardiales</taxon>
        <taxon>Pseudonocardiaceae</taxon>
        <taxon>Actinosynnema</taxon>
    </lineage>
</organism>
<proteinExistence type="predicted"/>
<dbReference type="AlphaFoldDB" id="A0A290ZF62"/>
<name>A0A290ZF62_9PSEU</name>
<evidence type="ECO:0000313" key="3">
    <source>
        <dbReference type="Proteomes" id="UP000218505"/>
    </source>
</evidence>
<feature type="chain" id="PRO_5012471251" description="Lipoprotein" evidence="1">
    <location>
        <begin position="26"/>
        <end position="152"/>
    </location>
</feature>
<evidence type="ECO:0008006" key="4">
    <source>
        <dbReference type="Google" id="ProtNLM"/>
    </source>
</evidence>
<dbReference type="EMBL" id="CP023445">
    <property type="protein sequence ID" value="ATE57651.1"/>
    <property type="molecule type" value="Genomic_DNA"/>
</dbReference>
<reference evidence="2" key="1">
    <citation type="submission" date="2017-09" db="EMBL/GenBank/DDBJ databases">
        <title>Complete Genome Sequence of ansamitocin-producing Bacterium Actinosynnema pretiosum X47.</title>
        <authorList>
            <person name="Cao G."/>
            <person name="Zong G."/>
            <person name="Zhong C."/>
            <person name="Fu J."/>
        </authorList>
    </citation>
    <scope>NUCLEOTIDE SEQUENCE [LARGE SCALE GENOMIC DNA]</scope>
    <source>
        <strain evidence="2">X47</strain>
    </source>
</reference>
<dbReference type="PROSITE" id="PS51257">
    <property type="entry name" value="PROKAR_LIPOPROTEIN"/>
    <property type="match status" value="1"/>
</dbReference>
<gene>
    <name evidence="2" type="ORF">CNX65_33690</name>
</gene>
<dbReference type="KEGG" id="apre:CNX65_33690"/>
<keyword evidence="1" id="KW-0732">Signal</keyword>
<dbReference type="Proteomes" id="UP000218505">
    <property type="component" value="Chromosome"/>
</dbReference>